<keyword evidence="2 10" id="KW-0378">Hydrolase</keyword>
<dbReference type="InterPro" id="IPR001650">
    <property type="entry name" value="Helicase_C-like"/>
</dbReference>
<dbReference type="AlphaFoldDB" id="A0A1V5SIJ3"/>
<dbReference type="GO" id="GO:0003724">
    <property type="term" value="F:RNA helicase activity"/>
    <property type="evidence" value="ECO:0007669"/>
    <property type="project" value="UniProtKB-EC"/>
</dbReference>
<dbReference type="Proteomes" id="UP000485569">
    <property type="component" value="Unassembled WGS sequence"/>
</dbReference>
<dbReference type="GO" id="GO:0005524">
    <property type="term" value="F:ATP binding"/>
    <property type="evidence" value="ECO:0007669"/>
    <property type="project" value="UniProtKB-KW"/>
</dbReference>
<evidence type="ECO:0000256" key="3">
    <source>
        <dbReference type="ARBA" id="ARBA00022806"/>
    </source>
</evidence>
<dbReference type="InterPro" id="IPR005580">
    <property type="entry name" value="DbpA/CsdA_RNA-bd_dom"/>
</dbReference>
<organism evidence="10">
    <name type="scientific">Candidatus Atribacter allofermentans</name>
    <dbReference type="NCBI Taxonomy" id="1852833"/>
    <lineage>
        <taxon>Bacteria</taxon>
        <taxon>Pseudomonadati</taxon>
        <taxon>Atribacterota</taxon>
        <taxon>Atribacteria</taxon>
        <taxon>Atribacterales</taxon>
        <taxon>Atribacteraceae</taxon>
        <taxon>Atribacter</taxon>
    </lineage>
</organism>
<dbReference type="InterPro" id="IPR044742">
    <property type="entry name" value="DEAD/DEAH_RhlB"/>
</dbReference>
<accession>A0A1V5SIJ3</accession>
<evidence type="ECO:0000256" key="5">
    <source>
        <dbReference type="ARBA" id="ARBA00038437"/>
    </source>
</evidence>
<dbReference type="CDD" id="cd18787">
    <property type="entry name" value="SF2_C_DEAD"/>
    <property type="match status" value="1"/>
</dbReference>
<reference evidence="10" key="1">
    <citation type="submission" date="2017-02" db="EMBL/GenBank/DDBJ databases">
        <title>Delving into the versatile metabolic prowess of the omnipresent phylum Bacteroidetes.</title>
        <authorList>
            <person name="Nobu M.K."/>
            <person name="Mei R."/>
            <person name="Narihiro T."/>
            <person name="Kuroda K."/>
            <person name="Liu W.-T."/>
        </authorList>
    </citation>
    <scope>NUCLEOTIDE SEQUENCE</scope>
    <source>
        <strain evidence="10">ADurb.Bin276</strain>
    </source>
</reference>
<dbReference type="PROSITE" id="PS51192">
    <property type="entry name" value="HELICASE_ATP_BIND_1"/>
    <property type="match status" value="1"/>
</dbReference>
<protein>
    <submittedName>
        <fullName evidence="10">DEAD-box ATP-dependent RNA helicase CshA</fullName>
        <ecNumber evidence="10">3.6.4.13</ecNumber>
    </submittedName>
</protein>
<dbReference type="CDD" id="cd00268">
    <property type="entry name" value="DEADc"/>
    <property type="match status" value="1"/>
</dbReference>
<evidence type="ECO:0000256" key="2">
    <source>
        <dbReference type="ARBA" id="ARBA00022801"/>
    </source>
</evidence>
<evidence type="ECO:0000256" key="1">
    <source>
        <dbReference type="ARBA" id="ARBA00022741"/>
    </source>
</evidence>
<dbReference type="GO" id="GO:0016787">
    <property type="term" value="F:hydrolase activity"/>
    <property type="evidence" value="ECO:0007669"/>
    <property type="project" value="UniProtKB-KW"/>
</dbReference>
<dbReference type="InterPro" id="IPR014001">
    <property type="entry name" value="Helicase_ATP-bd"/>
</dbReference>
<feature type="domain" description="Helicase C-terminal" evidence="8">
    <location>
        <begin position="272"/>
        <end position="425"/>
    </location>
</feature>
<feature type="domain" description="DEAD-box RNA helicase Q" evidence="9">
    <location>
        <begin position="46"/>
        <end position="74"/>
    </location>
</feature>
<dbReference type="SMART" id="SM00487">
    <property type="entry name" value="DEXDc"/>
    <property type="match status" value="1"/>
</dbReference>
<dbReference type="Gene3D" id="3.40.50.300">
    <property type="entry name" value="P-loop containing nucleotide triphosphate hydrolases"/>
    <property type="match status" value="2"/>
</dbReference>
<dbReference type="InterPro" id="IPR050079">
    <property type="entry name" value="DEAD_box_RNA_helicase"/>
</dbReference>
<evidence type="ECO:0000313" key="10">
    <source>
        <dbReference type="EMBL" id="OQA54360.1"/>
    </source>
</evidence>
<name>A0A1V5SIJ3_9BACT</name>
<feature type="domain" description="Helicase ATP-binding" evidence="7">
    <location>
        <begin position="78"/>
        <end position="248"/>
    </location>
</feature>
<dbReference type="SMART" id="SM00490">
    <property type="entry name" value="HELICc"/>
    <property type="match status" value="1"/>
</dbReference>
<gene>
    <name evidence="10" type="primary">cshA</name>
    <name evidence="10" type="ORF">BWY41_02121</name>
</gene>
<keyword evidence="1" id="KW-0547">Nucleotide-binding</keyword>
<dbReference type="Pfam" id="PF00270">
    <property type="entry name" value="DEAD"/>
    <property type="match status" value="1"/>
</dbReference>
<comment type="similarity">
    <text evidence="5">Belongs to the DEAD box helicase family.</text>
</comment>
<dbReference type="EMBL" id="MWBQ01000217">
    <property type="protein sequence ID" value="OQA54360.1"/>
    <property type="molecule type" value="Genomic_DNA"/>
</dbReference>
<evidence type="ECO:0000256" key="4">
    <source>
        <dbReference type="ARBA" id="ARBA00022840"/>
    </source>
</evidence>
<dbReference type="PROSITE" id="PS51194">
    <property type="entry name" value="HELICASE_CTER"/>
    <property type="match status" value="1"/>
</dbReference>
<evidence type="ECO:0000259" key="9">
    <source>
        <dbReference type="PROSITE" id="PS51195"/>
    </source>
</evidence>
<dbReference type="Pfam" id="PF00271">
    <property type="entry name" value="Helicase_C"/>
    <property type="match status" value="1"/>
</dbReference>
<feature type="short sequence motif" description="Q motif" evidence="6">
    <location>
        <begin position="46"/>
        <end position="74"/>
    </location>
</feature>
<dbReference type="PANTHER" id="PTHR47959:SF1">
    <property type="entry name" value="ATP-DEPENDENT RNA HELICASE DBPA"/>
    <property type="match status" value="1"/>
</dbReference>
<keyword evidence="4" id="KW-0067">ATP-binding</keyword>
<dbReference type="EC" id="3.6.4.13" evidence="10"/>
<dbReference type="InterPro" id="IPR014014">
    <property type="entry name" value="RNA_helicase_DEAD_Q_motif"/>
</dbReference>
<dbReference type="Pfam" id="PF03880">
    <property type="entry name" value="DbpA"/>
    <property type="match status" value="1"/>
</dbReference>
<dbReference type="GO" id="GO:0003676">
    <property type="term" value="F:nucleic acid binding"/>
    <property type="evidence" value="ECO:0007669"/>
    <property type="project" value="InterPro"/>
</dbReference>
<evidence type="ECO:0000259" key="7">
    <source>
        <dbReference type="PROSITE" id="PS51192"/>
    </source>
</evidence>
<comment type="caution">
    <text evidence="10">The sequence shown here is derived from an EMBL/GenBank/DDBJ whole genome shotgun (WGS) entry which is preliminary data.</text>
</comment>
<dbReference type="InterPro" id="IPR011545">
    <property type="entry name" value="DEAD/DEAH_box_helicase_dom"/>
</dbReference>
<dbReference type="InterPro" id="IPR012677">
    <property type="entry name" value="Nucleotide-bd_a/b_plait_sf"/>
</dbReference>
<dbReference type="Gene3D" id="3.30.70.330">
    <property type="match status" value="1"/>
</dbReference>
<dbReference type="CDD" id="cd12252">
    <property type="entry name" value="RRM_DbpA"/>
    <property type="match status" value="1"/>
</dbReference>
<dbReference type="PANTHER" id="PTHR47959">
    <property type="entry name" value="ATP-DEPENDENT RNA HELICASE RHLE-RELATED"/>
    <property type="match status" value="1"/>
</dbReference>
<sequence length="604" mass="69007">MAFNVQWVYLLKSMDRISSEKMSMSGFDHDLFDFKKKEVNTLTEKITFKQFPLRQEILCALNKKKFDNPSPVQVQVMNETNIMNEDLIVQAKTGSGKTLAFGIPLLNTFEKIPTQPAVLILSPTRELAIQTAHELKWLGSEMDIKIATLVGGMDIVNQRRELLNGPALVVGTPGRVLDHIRRGNYRTEEIQTIVLDEGDHMLDLGFREELEAIFESHENVDRIWLFSATMPKQVRELSKNYLTHPKWISLDQDLTAHQDIKHRVYLIPFHHRLESLVNVLLWEGPEKALIFCSTRQETIECAAFLTEAGFSANALHGEMTQRERNSSLNSFRTGITTCLVATDVAARGLDIDMVSHVIQLGLPGDLNNYVHRSGRTGRAGHLGLSIVLLSNREASHFRNMFSRSSLKVEWKPLPDQGDIQLKNQQRIEQKLTDRNVTVEPHIQKWSEKLVAEEDPVDLVAKLLQWNSKGNNLGYSLKLFLDEDKQIERERKSRFLQERKNHQRKNLEKKSHSTFAKGGTIRLSTGTTNGWEVGKLLGTLCRILGTSRQEIGNIRLREDYANVELSQKALQLFQEKKPKFVEEYLINHMSSSKRPTPNRSSIISN</sequence>
<proteinExistence type="inferred from homology"/>
<evidence type="ECO:0000259" key="8">
    <source>
        <dbReference type="PROSITE" id="PS51194"/>
    </source>
</evidence>
<dbReference type="PROSITE" id="PS51195">
    <property type="entry name" value="Q_MOTIF"/>
    <property type="match status" value="1"/>
</dbReference>
<dbReference type="InterPro" id="IPR027417">
    <property type="entry name" value="P-loop_NTPase"/>
</dbReference>
<dbReference type="GO" id="GO:0005829">
    <property type="term" value="C:cytosol"/>
    <property type="evidence" value="ECO:0007669"/>
    <property type="project" value="TreeGrafter"/>
</dbReference>
<evidence type="ECO:0000256" key="6">
    <source>
        <dbReference type="PROSITE-ProRule" id="PRU00552"/>
    </source>
</evidence>
<keyword evidence="3 10" id="KW-0347">Helicase</keyword>
<dbReference type="SUPFAM" id="SSF52540">
    <property type="entry name" value="P-loop containing nucleoside triphosphate hydrolases"/>
    <property type="match status" value="1"/>
</dbReference>